<evidence type="ECO:0000256" key="5">
    <source>
        <dbReference type="ARBA" id="ARBA00023242"/>
    </source>
</evidence>
<reference evidence="9 10" key="1">
    <citation type="submission" date="2019-09" db="EMBL/GenBank/DDBJ databases">
        <authorList>
            <person name="Brejova B."/>
        </authorList>
    </citation>
    <scope>NUCLEOTIDE SEQUENCE [LARGE SCALE GENOMIC DNA]</scope>
</reference>
<dbReference type="GO" id="GO:0000776">
    <property type="term" value="C:kinetochore"/>
    <property type="evidence" value="ECO:0007669"/>
    <property type="project" value="UniProtKB-KW"/>
</dbReference>
<organism evidence="9 10">
    <name type="scientific">Magnusiomyces paraingens</name>
    <dbReference type="NCBI Taxonomy" id="2606893"/>
    <lineage>
        <taxon>Eukaryota</taxon>
        <taxon>Fungi</taxon>
        <taxon>Dikarya</taxon>
        <taxon>Ascomycota</taxon>
        <taxon>Saccharomycotina</taxon>
        <taxon>Dipodascomycetes</taxon>
        <taxon>Dipodascales</taxon>
        <taxon>Dipodascaceae</taxon>
        <taxon>Magnusiomyces</taxon>
    </lineage>
</organism>
<protein>
    <recommendedName>
        <fullName evidence="8">Centromere protein H C-terminal domain-containing protein</fullName>
    </recommendedName>
</protein>
<dbReference type="EMBL" id="CABVLU010000002">
    <property type="protein sequence ID" value="VVT48547.1"/>
    <property type="molecule type" value="Genomic_DNA"/>
</dbReference>
<evidence type="ECO:0000256" key="4">
    <source>
        <dbReference type="ARBA" id="ARBA00022838"/>
    </source>
</evidence>
<dbReference type="GO" id="GO:0051382">
    <property type="term" value="P:kinetochore assembly"/>
    <property type="evidence" value="ECO:0007669"/>
    <property type="project" value="InterPro"/>
</dbReference>
<dbReference type="OrthoDB" id="2274804at2759"/>
<keyword evidence="5" id="KW-0539">Nucleus</keyword>
<evidence type="ECO:0000256" key="6">
    <source>
        <dbReference type="ARBA" id="ARBA00023328"/>
    </source>
</evidence>
<keyword evidence="10" id="KW-1185">Reference proteome</keyword>
<dbReference type="AlphaFoldDB" id="A0A5E8BCW1"/>
<dbReference type="Proteomes" id="UP000398389">
    <property type="component" value="Unassembled WGS sequence"/>
</dbReference>
<dbReference type="InterPro" id="IPR008426">
    <property type="entry name" value="CENP-H_C"/>
</dbReference>
<evidence type="ECO:0000313" key="9">
    <source>
        <dbReference type="EMBL" id="VVT48547.1"/>
    </source>
</evidence>
<feature type="domain" description="Centromere protein H C-terminal" evidence="8">
    <location>
        <begin position="78"/>
        <end position="264"/>
    </location>
</feature>
<evidence type="ECO:0000256" key="1">
    <source>
        <dbReference type="ARBA" id="ARBA00004123"/>
    </source>
</evidence>
<gene>
    <name evidence="9" type="ORF">SAPINGB_P001832</name>
</gene>
<proteinExistence type="inferred from homology"/>
<dbReference type="GeneID" id="43580652"/>
<name>A0A5E8BCW1_9ASCO</name>
<evidence type="ECO:0000256" key="3">
    <source>
        <dbReference type="ARBA" id="ARBA00022454"/>
    </source>
</evidence>
<evidence type="ECO:0000256" key="7">
    <source>
        <dbReference type="ARBA" id="ARBA00025735"/>
    </source>
</evidence>
<accession>A0A5E8BCW1</accession>
<keyword evidence="6" id="KW-0137">Centromere</keyword>
<dbReference type="RefSeq" id="XP_031852443.1">
    <property type="nucleotide sequence ID" value="XM_031996552.1"/>
</dbReference>
<comment type="subcellular location">
    <subcellularLocation>
        <location evidence="2">Chromosome</location>
        <location evidence="2">Centromere</location>
        <location evidence="2">Kinetochore</location>
    </subcellularLocation>
    <subcellularLocation>
        <location evidence="1">Nucleus</location>
    </subcellularLocation>
</comment>
<dbReference type="Pfam" id="PF05837">
    <property type="entry name" value="CENP-H"/>
    <property type="match status" value="1"/>
</dbReference>
<evidence type="ECO:0000259" key="8">
    <source>
        <dbReference type="Pfam" id="PF05837"/>
    </source>
</evidence>
<comment type="similarity">
    <text evidence="7">Belongs to the CENP-H/MCM16 family.</text>
</comment>
<keyword evidence="4" id="KW-0995">Kinetochore</keyword>
<evidence type="ECO:0000313" key="10">
    <source>
        <dbReference type="Proteomes" id="UP000398389"/>
    </source>
</evidence>
<evidence type="ECO:0000256" key="2">
    <source>
        <dbReference type="ARBA" id="ARBA00004629"/>
    </source>
</evidence>
<dbReference type="GO" id="GO:0005634">
    <property type="term" value="C:nucleus"/>
    <property type="evidence" value="ECO:0007669"/>
    <property type="project" value="UniProtKB-SubCell"/>
</dbReference>
<keyword evidence="3" id="KW-0158">Chromosome</keyword>
<sequence length="283" mass="32044">MSSSTKGSTSSDMETLRKASAQVSNLDSFEFGVPSVKAATSVLTPEEQELVELQDKIENLSLPILALDEIRKLKQGVNVLNRDVQFSTDDSLVNAEEEEKFLLELDQEIEALIHKNKLRYLTLENLLATIPVKDAIYSTSTVRQSSLLPLLEKRDELEQETLKLSDEIASLDEKYEHLLTKVHAKHDATKEFLSKLCKAKEAQKRSFRKIPQRDREKYNLILQEITLHRKKVAILSEVISLLISESGIDWASSEELTEILLSCGTNNLDTLEQEDMETLLTTN</sequence>